<comment type="caution">
    <text evidence="10">The sequence shown here is derived from an EMBL/GenBank/DDBJ whole genome shotgun (WGS) entry which is preliminary data.</text>
</comment>
<dbReference type="AlphaFoldDB" id="A0A2T4ZFS8"/>
<dbReference type="GO" id="GO:0004540">
    <property type="term" value="F:RNA nuclease activity"/>
    <property type="evidence" value="ECO:0007669"/>
    <property type="project" value="InterPro"/>
</dbReference>
<name>A0A2T4ZFS8_9HYPH</name>
<feature type="binding site" evidence="8">
    <location>
        <position position="97"/>
    </location>
    <ligand>
        <name>Mg(2+)</name>
        <dbReference type="ChEBI" id="CHEBI:18420"/>
    </ligand>
</feature>
<comment type="function">
    <text evidence="8">Toxic component of a toxin-antitoxin (TA) system. An RNase.</text>
</comment>
<comment type="cofactor">
    <cofactor evidence="1 8">
        <name>Mg(2+)</name>
        <dbReference type="ChEBI" id="CHEBI:18420"/>
    </cofactor>
</comment>
<dbReference type="SUPFAM" id="SSF88723">
    <property type="entry name" value="PIN domain-like"/>
    <property type="match status" value="1"/>
</dbReference>
<protein>
    <recommendedName>
        <fullName evidence="8">Ribonuclease VapC</fullName>
        <shortName evidence="8">RNase VapC</shortName>
        <ecNumber evidence="8">3.1.-.-</ecNumber>
    </recommendedName>
    <alternativeName>
        <fullName evidence="8">Toxin VapC</fullName>
    </alternativeName>
</protein>
<dbReference type="EC" id="3.1.-.-" evidence="8"/>
<evidence type="ECO:0000259" key="9">
    <source>
        <dbReference type="Pfam" id="PF01850"/>
    </source>
</evidence>
<dbReference type="RefSeq" id="WP_108174716.1">
    <property type="nucleotide sequence ID" value="NZ_PZZL01000002.1"/>
</dbReference>
<dbReference type="InterPro" id="IPR029060">
    <property type="entry name" value="PIN-like_dom_sf"/>
</dbReference>
<dbReference type="GO" id="GO:0000287">
    <property type="term" value="F:magnesium ion binding"/>
    <property type="evidence" value="ECO:0007669"/>
    <property type="project" value="UniProtKB-UniRule"/>
</dbReference>
<keyword evidence="5 8" id="KW-0378">Hydrolase</keyword>
<comment type="similarity">
    <text evidence="7 8">Belongs to the PINc/VapC protein family.</text>
</comment>
<keyword evidence="11" id="KW-1185">Reference proteome</keyword>
<dbReference type="InterPro" id="IPR050556">
    <property type="entry name" value="Type_II_TA_system_RNase"/>
</dbReference>
<evidence type="ECO:0000256" key="8">
    <source>
        <dbReference type="HAMAP-Rule" id="MF_00265"/>
    </source>
</evidence>
<keyword evidence="3 8" id="KW-0540">Nuclease</keyword>
<dbReference type="GO" id="GO:0090729">
    <property type="term" value="F:toxin activity"/>
    <property type="evidence" value="ECO:0007669"/>
    <property type="project" value="UniProtKB-KW"/>
</dbReference>
<dbReference type="HAMAP" id="MF_00265">
    <property type="entry name" value="VapC_Nob1"/>
    <property type="match status" value="1"/>
</dbReference>
<evidence type="ECO:0000256" key="7">
    <source>
        <dbReference type="ARBA" id="ARBA00038093"/>
    </source>
</evidence>
<dbReference type="InterPro" id="IPR022907">
    <property type="entry name" value="VapC_family"/>
</dbReference>
<evidence type="ECO:0000313" key="11">
    <source>
        <dbReference type="Proteomes" id="UP000241808"/>
    </source>
</evidence>
<dbReference type="PANTHER" id="PTHR33653:SF1">
    <property type="entry name" value="RIBONUCLEASE VAPC2"/>
    <property type="match status" value="1"/>
</dbReference>
<evidence type="ECO:0000256" key="1">
    <source>
        <dbReference type="ARBA" id="ARBA00001946"/>
    </source>
</evidence>
<dbReference type="Pfam" id="PF01850">
    <property type="entry name" value="PIN"/>
    <property type="match status" value="1"/>
</dbReference>
<evidence type="ECO:0000313" key="10">
    <source>
        <dbReference type="EMBL" id="PTM60768.1"/>
    </source>
</evidence>
<evidence type="ECO:0000256" key="2">
    <source>
        <dbReference type="ARBA" id="ARBA00022649"/>
    </source>
</evidence>
<dbReference type="Proteomes" id="UP000241808">
    <property type="component" value="Unassembled WGS sequence"/>
</dbReference>
<gene>
    <name evidence="8" type="primary">vapC</name>
    <name evidence="10" type="ORF">C8P69_102150</name>
</gene>
<dbReference type="EMBL" id="PZZL01000002">
    <property type="protein sequence ID" value="PTM60768.1"/>
    <property type="molecule type" value="Genomic_DNA"/>
</dbReference>
<evidence type="ECO:0000256" key="3">
    <source>
        <dbReference type="ARBA" id="ARBA00022722"/>
    </source>
</evidence>
<evidence type="ECO:0000256" key="4">
    <source>
        <dbReference type="ARBA" id="ARBA00022723"/>
    </source>
</evidence>
<accession>A0A2T4ZFS8</accession>
<feature type="domain" description="PIN" evidence="9">
    <location>
        <begin position="2"/>
        <end position="122"/>
    </location>
</feature>
<dbReference type="CDD" id="cd09871">
    <property type="entry name" value="PIN_MtVapC28-VapC30-like"/>
    <property type="match status" value="1"/>
</dbReference>
<dbReference type="Gene3D" id="3.40.50.1010">
    <property type="entry name" value="5'-nuclease"/>
    <property type="match status" value="1"/>
</dbReference>
<dbReference type="PANTHER" id="PTHR33653">
    <property type="entry name" value="RIBONUCLEASE VAPC2"/>
    <property type="match status" value="1"/>
</dbReference>
<dbReference type="OrthoDB" id="32625at2"/>
<feature type="binding site" evidence="8">
    <location>
        <position position="5"/>
    </location>
    <ligand>
        <name>Mg(2+)</name>
        <dbReference type="ChEBI" id="CHEBI:18420"/>
    </ligand>
</feature>
<dbReference type="InterPro" id="IPR002716">
    <property type="entry name" value="PIN_dom"/>
</dbReference>
<reference evidence="10 11" key="1">
    <citation type="submission" date="2018-04" db="EMBL/GenBank/DDBJ databases">
        <title>Genomic Encyclopedia of Archaeal and Bacterial Type Strains, Phase II (KMG-II): from individual species to whole genera.</title>
        <authorList>
            <person name="Goeker M."/>
        </authorList>
    </citation>
    <scope>NUCLEOTIDE SEQUENCE [LARGE SCALE GENOMIC DNA]</scope>
    <source>
        <strain evidence="10 11">DSM 25521</strain>
    </source>
</reference>
<keyword evidence="2 8" id="KW-1277">Toxin-antitoxin system</keyword>
<organism evidence="10 11">
    <name type="scientific">Phreatobacter oligotrophus</name>
    <dbReference type="NCBI Taxonomy" id="1122261"/>
    <lineage>
        <taxon>Bacteria</taxon>
        <taxon>Pseudomonadati</taxon>
        <taxon>Pseudomonadota</taxon>
        <taxon>Alphaproteobacteria</taxon>
        <taxon>Hyphomicrobiales</taxon>
        <taxon>Phreatobacteraceae</taxon>
        <taxon>Phreatobacter</taxon>
    </lineage>
</organism>
<evidence type="ECO:0000256" key="6">
    <source>
        <dbReference type="ARBA" id="ARBA00022842"/>
    </source>
</evidence>
<dbReference type="GO" id="GO:0016787">
    <property type="term" value="F:hydrolase activity"/>
    <property type="evidence" value="ECO:0007669"/>
    <property type="project" value="UniProtKB-KW"/>
</dbReference>
<proteinExistence type="inferred from homology"/>
<evidence type="ECO:0000256" key="5">
    <source>
        <dbReference type="ARBA" id="ARBA00022801"/>
    </source>
</evidence>
<sequence length="129" mass="13598">MIVVDTSALMAIVLDEPGSDACATILEAEEDCLISAGTLAEAMIVADRRNVLDALSAILDGLAIEVVPVTTATARDVALAYQRFGKGVHPAGLNFGDCFAYALARVRGCPLLFVGDDFRRTDITSAIRP</sequence>
<keyword evidence="4 8" id="KW-0479">Metal-binding</keyword>
<keyword evidence="6 8" id="KW-0460">Magnesium</keyword>
<keyword evidence="8" id="KW-0800">Toxin</keyword>